<evidence type="ECO:0000256" key="1">
    <source>
        <dbReference type="ARBA" id="ARBA00006484"/>
    </source>
</evidence>
<dbReference type="GO" id="GO:0016491">
    <property type="term" value="F:oxidoreductase activity"/>
    <property type="evidence" value="ECO:0007669"/>
    <property type="project" value="UniProtKB-KW"/>
</dbReference>
<dbReference type="PROSITE" id="PS00061">
    <property type="entry name" value="ADH_SHORT"/>
    <property type="match status" value="1"/>
</dbReference>
<dbReference type="Proteomes" id="UP000642125">
    <property type="component" value="Unassembled WGS sequence"/>
</dbReference>
<feature type="domain" description="Ketoreductase" evidence="3">
    <location>
        <begin position="9"/>
        <end position="191"/>
    </location>
</feature>
<evidence type="ECO:0000313" key="5">
    <source>
        <dbReference type="Proteomes" id="UP000642125"/>
    </source>
</evidence>
<dbReference type="SMART" id="SM00822">
    <property type="entry name" value="PKS_KR"/>
    <property type="match status" value="1"/>
</dbReference>
<dbReference type="InterPro" id="IPR002347">
    <property type="entry name" value="SDR_fam"/>
</dbReference>
<name>A0A919PDB9_9CELL</name>
<keyword evidence="2" id="KW-0560">Oxidoreductase</keyword>
<dbReference type="RefSeq" id="WP_203669578.1">
    <property type="nucleotide sequence ID" value="NZ_BONO01000025.1"/>
</dbReference>
<dbReference type="CDD" id="cd05233">
    <property type="entry name" value="SDR_c"/>
    <property type="match status" value="1"/>
</dbReference>
<dbReference type="InterPro" id="IPR020904">
    <property type="entry name" value="Sc_DH/Rdtase_CS"/>
</dbReference>
<dbReference type="Gene3D" id="3.40.50.720">
    <property type="entry name" value="NAD(P)-binding Rossmann-like Domain"/>
    <property type="match status" value="1"/>
</dbReference>
<comment type="similarity">
    <text evidence="1">Belongs to the short-chain dehydrogenases/reductases (SDR) family.</text>
</comment>
<dbReference type="PANTHER" id="PTHR44196:SF2">
    <property type="entry name" value="SHORT-CHAIN DEHYDROGENASE-RELATED"/>
    <property type="match status" value="1"/>
</dbReference>
<dbReference type="GO" id="GO:0016020">
    <property type="term" value="C:membrane"/>
    <property type="evidence" value="ECO:0007669"/>
    <property type="project" value="TreeGrafter"/>
</dbReference>
<gene>
    <name evidence="4" type="ORF">Cpa01nite_29720</name>
</gene>
<dbReference type="PRINTS" id="PR00081">
    <property type="entry name" value="GDHRDH"/>
</dbReference>
<dbReference type="EMBL" id="BONO01000025">
    <property type="protein sequence ID" value="GIG37591.1"/>
    <property type="molecule type" value="Genomic_DNA"/>
</dbReference>
<accession>A0A919PDB9</accession>
<dbReference type="AlphaFoldDB" id="A0A919PDB9"/>
<comment type="caution">
    <text evidence="4">The sequence shown here is derived from an EMBL/GenBank/DDBJ whole genome shotgun (WGS) entry which is preliminary data.</text>
</comment>
<dbReference type="Pfam" id="PF00106">
    <property type="entry name" value="adh_short"/>
    <property type="match status" value="1"/>
</dbReference>
<keyword evidence="5" id="KW-1185">Reference proteome</keyword>
<evidence type="ECO:0000259" key="3">
    <source>
        <dbReference type="SMART" id="SM00822"/>
    </source>
</evidence>
<dbReference type="PIRSF" id="PIRSF000126">
    <property type="entry name" value="11-beta-HSD1"/>
    <property type="match status" value="1"/>
</dbReference>
<reference evidence="4" key="1">
    <citation type="submission" date="2021-01" db="EMBL/GenBank/DDBJ databases">
        <title>Whole genome shotgun sequence of Cellulomonas pakistanensis NBRC 110800.</title>
        <authorList>
            <person name="Komaki H."/>
            <person name="Tamura T."/>
        </authorList>
    </citation>
    <scope>NUCLEOTIDE SEQUENCE</scope>
    <source>
        <strain evidence="4">NBRC 110800</strain>
    </source>
</reference>
<dbReference type="PANTHER" id="PTHR44196">
    <property type="entry name" value="DEHYDROGENASE/REDUCTASE SDR FAMILY MEMBER 7B"/>
    <property type="match status" value="1"/>
</dbReference>
<dbReference type="SUPFAM" id="SSF51735">
    <property type="entry name" value="NAD(P)-binding Rossmann-fold domains"/>
    <property type="match status" value="1"/>
</dbReference>
<evidence type="ECO:0000313" key="4">
    <source>
        <dbReference type="EMBL" id="GIG37591.1"/>
    </source>
</evidence>
<dbReference type="InterPro" id="IPR057326">
    <property type="entry name" value="KR_dom"/>
</dbReference>
<sequence length="273" mass="27739">MTEQTATRPLAVVTGASSGIGLELARRFAAEGFDLVVAADEPQIALAADALTAAGVAVRPVHADLATAEGVAELVDAVRATGRPVDALALNAGTAAGGPFVETPLEGDLATIALNVTGTVRLAKALVPAMVQRGAGRVLLTASTAALMPGPWYATYAASKSFVQSFGEALRHELAETGVTVTTLLPGPTDTQFFARAGMEQTPVGRGPKDDPADVADQAFDGMMAGTDKVEVKSLKSRLQTAAAAVLPDKAKAAMHAAFTKPLDGGRPDAPEG</sequence>
<organism evidence="4 5">
    <name type="scientific">Cellulomonas pakistanensis</name>
    <dbReference type="NCBI Taxonomy" id="992287"/>
    <lineage>
        <taxon>Bacteria</taxon>
        <taxon>Bacillati</taxon>
        <taxon>Actinomycetota</taxon>
        <taxon>Actinomycetes</taxon>
        <taxon>Micrococcales</taxon>
        <taxon>Cellulomonadaceae</taxon>
        <taxon>Cellulomonas</taxon>
    </lineage>
</organism>
<proteinExistence type="inferred from homology"/>
<evidence type="ECO:0000256" key="2">
    <source>
        <dbReference type="ARBA" id="ARBA00023002"/>
    </source>
</evidence>
<dbReference type="InterPro" id="IPR036291">
    <property type="entry name" value="NAD(P)-bd_dom_sf"/>
</dbReference>
<protein>
    <submittedName>
        <fullName evidence="4">Oxidoreductase</fullName>
    </submittedName>
</protein>